<organism evidence="2 3">
    <name type="scientific">Microlunatus kandeliicorticis</name>
    <dbReference type="NCBI Taxonomy" id="1759536"/>
    <lineage>
        <taxon>Bacteria</taxon>
        <taxon>Bacillati</taxon>
        <taxon>Actinomycetota</taxon>
        <taxon>Actinomycetes</taxon>
        <taxon>Propionibacteriales</taxon>
        <taxon>Propionibacteriaceae</taxon>
        <taxon>Microlunatus</taxon>
    </lineage>
</organism>
<reference evidence="2 3" key="1">
    <citation type="submission" date="2020-07" db="EMBL/GenBank/DDBJ databases">
        <title>Sequencing the genomes of 1000 actinobacteria strains.</title>
        <authorList>
            <person name="Klenk H.-P."/>
        </authorList>
    </citation>
    <scope>NUCLEOTIDE SEQUENCE [LARGE SCALE GENOMIC DNA]</scope>
    <source>
        <strain evidence="2 3">DSM 100723</strain>
    </source>
</reference>
<dbReference type="EMBL" id="JACGWT010000004">
    <property type="protein sequence ID" value="MBA8794931.1"/>
    <property type="molecule type" value="Genomic_DNA"/>
</dbReference>
<evidence type="ECO:0000313" key="3">
    <source>
        <dbReference type="Proteomes" id="UP000523079"/>
    </source>
</evidence>
<accession>A0A7W3ITG8</accession>
<name>A0A7W3ITG8_9ACTN</name>
<dbReference type="RefSeq" id="WP_182560560.1">
    <property type="nucleotide sequence ID" value="NZ_JACGWT010000004.1"/>
</dbReference>
<protein>
    <submittedName>
        <fullName evidence="2">Uncharacterized protein</fullName>
    </submittedName>
</protein>
<feature type="compositionally biased region" description="Basic residues" evidence="1">
    <location>
        <begin position="1"/>
        <end position="11"/>
    </location>
</feature>
<dbReference type="Proteomes" id="UP000523079">
    <property type="component" value="Unassembled WGS sequence"/>
</dbReference>
<comment type="caution">
    <text evidence="2">The sequence shown here is derived from an EMBL/GenBank/DDBJ whole genome shotgun (WGS) entry which is preliminary data.</text>
</comment>
<keyword evidence="3" id="KW-1185">Reference proteome</keyword>
<sequence>MKRRNAKRRPVRGAVSSSSKVQPTKAEAKCSFTRRQIATPTGVDLAIENASRDTWYASARTAVQQLALTGRAFTVDQVLDLVGQPPASAYVGAVMAGAQRSGLIEPVGCQVGAGGRLVRRWWGLSDGTRIR</sequence>
<gene>
    <name evidence="2" type="ORF">FHX74_002559</name>
</gene>
<evidence type="ECO:0000313" key="2">
    <source>
        <dbReference type="EMBL" id="MBA8794931.1"/>
    </source>
</evidence>
<feature type="region of interest" description="Disordered" evidence="1">
    <location>
        <begin position="1"/>
        <end position="29"/>
    </location>
</feature>
<dbReference type="AlphaFoldDB" id="A0A7W3ITG8"/>
<proteinExistence type="predicted"/>
<evidence type="ECO:0000256" key="1">
    <source>
        <dbReference type="SAM" id="MobiDB-lite"/>
    </source>
</evidence>